<sequence length="217" mass="24432">MAGCWAGAHWSRGSLGGGRAREHWVRAGDLVRTSEQKMLAGFPDRLDRRTGQAGPEKQRAKLLAGPDRPDLSRSGRSEKSESDRPWSGHSNEQFCSLVFRTGLTKDRSGWTSEQFCSLVFRTDSTKDRLGRTDPGQAGPASNFTRWFSRPSLTRDRSGWTGPVMDRHDELDQVDISPDNQGDCPRLDLRKIGNLHPNVSDNSFQFVIPGRQHRRFLL</sequence>
<dbReference type="EMBL" id="BTGU01000026">
    <property type="protein sequence ID" value="GMN47541.1"/>
    <property type="molecule type" value="Genomic_DNA"/>
</dbReference>
<accession>A0AA88ATM0</accession>
<evidence type="ECO:0000313" key="2">
    <source>
        <dbReference type="EMBL" id="GMN47541.1"/>
    </source>
</evidence>
<comment type="caution">
    <text evidence="2">The sequence shown here is derived from an EMBL/GenBank/DDBJ whole genome shotgun (WGS) entry which is preliminary data.</text>
</comment>
<dbReference type="Proteomes" id="UP001187192">
    <property type="component" value="Unassembled WGS sequence"/>
</dbReference>
<evidence type="ECO:0000313" key="3">
    <source>
        <dbReference type="Proteomes" id="UP001187192"/>
    </source>
</evidence>
<reference evidence="2" key="1">
    <citation type="submission" date="2023-07" db="EMBL/GenBank/DDBJ databases">
        <title>draft genome sequence of fig (Ficus carica).</title>
        <authorList>
            <person name="Takahashi T."/>
            <person name="Nishimura K."/>
        </authorList>
    </citation>
    <scope>NUCLEOTIDE SEQUENCE</scope>
</reference>
<feature type="compositionally biased region" description="Basic and acidic residues" evidence="1">
    <location>
        <begin position="67"/>
        <end position="86"/>
    </location>
</feature>
<dbReference type="AlphaFoldDB" id="A0AA88ATM0"/>
<protein>
    <submittedName>
        <fullName evidence="2">Uncharacterized protein</fullName>
    </submittedName>
</protein>
<proteinExistence type="predicted"/>
<evidence type="ECO:0000256" key="1">
    <source>
        <dbReference type="SAM" id="MobiDB-lite"/>
    </source>
</evidence>
<name>A0AA88ATM0_FICCA</name>
<organism evidence="2 3">
    <name type="scientific">Ficus carica</name>
    <name type="common">Common fig</name>
    <dbReference type="NCBI Taxonomy" id="3494"/>
    <lineage>
        <taxon>Eukaryota</taxon>
        <taxon>Viridiplantae</taxon>
        <taxon>Streptophyta</taxon>
        <taxon>Embryophyta</taxon>
        <taxon>Tracheophyta</taxon>
        <taxon>Spermatophyta</taxon>
        <taxon>Magnoliopsida</taxon>
        <taxon>eudicotyledons</taxon>
        <taxon>Gunneridae</taxon>
        <taxon>Pentapetalae</taxon>
        <taxon>rosids</taxon>
        <taxon>fabids</taxon>
        <taxon>Rosales</taxon>
        <taxon>Moraceae</taxon>
        <taxon>Ficeae</taxon>
        <taxon>Ficus</taxon>
    </lineage>
</organism>
<gene>
    <name evidence="2" type="ORF">TIFTF001_016730</name>
</gene>
<keyword evidence="3" id="KW-1185">Reference proteome</keyword>
<feature type="region of interest" description="Disordered" evidence="1">
    <location>
        <begin position="42"/>
        <end position="88"/>
    </location>
</feature>